<feature type="transmembrane region" description="Helical" evidence="1">
    <location>
        <begin position="12"/>
        <end position="40"/>
    </location>
</feature>
<feature type="transmembrane region" description="Helical" evidence="1">
    <location>
        <begin position="164"/>
        <end position="184"/>
    </location>
</feature>
<sequence>MRLRSQLRALTSNVASAVGVGILALMMLPGIVALTVGLLLTGSIPEWRPVAMVLAGTTVVTVWLLGSVIFFAMDDSLAPSRLSLLPLRPGQLSLPLVLTDLATLPGIFTLIVSIGLIGGWATGTAELLAAVVMTPLGLLTGLVSGRILVTALGRILNNRRSRDVMYVVIVLLFVALAWLPSLLASSRGITFELSPAGFAPMADLLAWTPLGAPWALPGAVAVGAWGTAGAQLLVTVSFLAVLWVVWTWQLGRSLVSPLPSSGAAEEQVSWPWLDRLLPGSPAGTVAARILRQYRRDPRRFLSLIMISLLPLFVILVQQGTSELPLGPALPWLVVTLVTWVSGLGCLQDTSYDGSALWTHAVSGIRGRDDRLGRLIGNAVLLCPSLCLTAVVAVWATDQWAVLPALLGLGSMVLLIGAGIGLFVSVFLTGTLPPPGSSPFASSMKGQGSAFLAVLLHSLCLSVVLALCVLLVLGLRGAPWLGWVYLVVGPLVGGVAAHGLCRWAGRCLDQRWPELVHAVTYEK</sequence>
<feature type="transmembrane region" description="Helical" evidence="1">
    <location>
        <begin position="479"/>
        <end position="500"/>
    </location>
</feature>
<evidence type="ECO:0000256" key="1">
    <source>
        <dbReference type="SAM" id="Phobius"/>
    </source>
</evidence>
<feature type="transmembrane region" description="Helical" evidence="1">
    <location>
        <begin position="401"/>
        <end position="428"/>
    </location>
</feature>
<comment type="caution">
    <text evidence="2">The sequence shown here is derived from an EMBL/GenBank/DDBJ whole genome shotgun (WGS) entry which is preliminary data.</text>
</comment>
<proteinExistence type="predicted"/>
<keyword evidence="1" id="KW-1133">Transmembrane helix</keyword>
<dbReference type="Proteomes" id="UP000280819">
    <property type="component" value="Unassembled WGS sequence"/>
</dbReference>
<keyword evidence="1" id="KW-0812">Transmembrane</keyword>
<feature type="transmembrane region" description="Helical" evidence="1">
    <location>
        <begin position="94"/>
        <end position="121"/>
    </location>
</feature>
<feature type="transmembrane region" description="Helical" evidence="1">
    <location>
        <begin position="214"/>
        <end position="246"/>
    </location>
</feature>
<keyword evidence="1" id="KW-0472">Membrane</keyword>
<feature type="transmembrane region" description="Helical" evidence="1">
    <location>
        <begin position="374"/>
        <end position="395"/>
    </location>
</feature>
<accession>A0A3P1TCU4</accession>
<feature type="transmembrane region" description="Helical" evidence="1">
    <location>
        <begin position="300"/>
        <end position="316"/>
    </location>
</feature>
<dbReference type="RefSeq" id="WP_124842317.1">
    <property type="nucleotide sequence ID" value="NZ_RQZG01000001.1"/>
</dbReference>
<dbReference type="OrthoDB" id="3261041at2"/>
<name>A0A3P1TCU4_9ACTN</name>
<protein>
    <submittedName>
        <fullName evidence="2">Uncharacterized protein</fullName>
    </submittedName>
</protein>
<gene>
    <name evidence="2" type="ORF">EII34_01930</name>
</gene>
<dbReference type="AlphaFoldDB" id="A0A3P1TCU4"/>
<feature type="transmembrane region" description="Helical" evidence="1">
    <location>
        <begin position="328"/>
        <end position="346"/>
    </location>
</feature>
<evidence type="ECO:0000313" key="2">
    <source>
        <dbReference type="EMBL" id="RRD07267.1"/>
    </source>
</evidence>
<feature type="transmembrane region" description="Helical" evidence="1">
    <location>
        <begin position="52"/>
        <end position="73"/>
    </location>
</feature>
<feature type="transmembrane region" description="Helical" evidence="1">
    <location>
        <begin position="449"/>
        <end position="473"/>
    </location>
</feature>
<dbReference type="EMBL" id="RQZG01000001">
    <property type="protein sequence ID" value="RRD07267.1"/>
    <property type="molecule type" value="Genomic_DNA"/>
</dbReference>
<organism evidence="2 3">
    <name type="scientific">Arachnia propionica</name>
    <dbReference type="NCBI Taxonomy" id="1750"/>
    <lineage>
        <taxon>Bacteria</taxon>
        <taxon>Bacillati</taxon>
        <taxon>Actinomycetota</taxon>
        <taxon>Actinomycetes</taxon>
        <taxon>Propionibacteriales</taxon>
        <taxon>Propionibacteriaceae</taxon>
        <taxon>Arachnia</taxon>
    </lineage>
</organism>
<evidence type="ECO:0000313" key="3">
    <source>
        <dbReference type="Proteomes" id="UP000280819"/>
    </source>
</evidence>
<feature type="transmembrane region" description="Helical" evidence="1">
    <location>
        <begin position="127"/>
        <end position="152"/>
    </location>
</feature>
<reference evidence="2 3" key="1">
    <citation type="submission" date="2018-11" db="EMBL/GenBank/DDBJ databases">
        <title>Genomes From Bacteria Associated with the Canine Oral Cavity: a Test Case for Automated Genome-Based Taxonomic Assignment.</title>
        <authorList>
            <person name="Coil D.A."/>
            <person name="Jospin G."/>
            <person name="Darling A.E."/>
            <person name="Wallis C."/>
            <person name="Davis I.J."/>
            <person name="Harris S."/>
            <person name="Eisen J.A."/>
            <person name="Holcombe L.J."/>
            <person name="O'Flynn C."/>
        </authorList>
    </citation>
    <scope>NUCLEOTIDE SEQUENCE [LARGE SCALE GENOMIC DNA]</scope>
    <source>
        <strain evidence="2 3">OH887_COT-365</strain>
    </source>
</reference>